<dbReference type="Gene3D" id="3.40.50.1390">
    <property type="entry name" value="Resolvase, N-terminal catalytic domain"/>
    <property type="match status" value="1"/>
</dbReference>
<dbReference type="InterPro" id="IPR050639">
    <property type="entry name" value="SSR_resolvase"/>
</dbReference>
<gene>
    <name evidence="3" type="ORF">A3D56_00600</name>
</gene>
<dbReference type="PANTHER" id="PTHR30461:SF23">
    <property type="entry name" value="DNA RECOMBINASE-RELATED"/>
    <property type="match status" value="1"/>
</dbReference>
<dbReference type="AlphaFoldDB" id="A0A1G2MWI8"/>
<dbReference type="SMART" id="SM00857">
    <property type="entry name" value="Resolvase"/>
    <property type="match status" value="1"/>
</dbReference>
<dbReference type="InterPro" id="IPR006119">
    <property type="entry name" value="Resolv_N"/>
</dbReference>
<feature type="domain" description="Resolvase/invertase-type recombinase catalytic" evidence="1">
    <location>
        <begin position="8"/>
        <end position="156"/>
    </location>
</feature>
<dbReference type="PROSITE" id="PS51737">
    <property type="entry name" value="RECOMBINASE_DNA_BIND"/>
    <property type="match status" value="1"/>
</dbReference>
<name>A0A1G2MWI8_9BACT</name>
<dbReference type="InterPro" id="IPR038109">
    <property type="entry name" value="DNA_bind_recomb_sf"/>
</dbReference>
<dbReference type="PANTHER" id="PTHR30461">
    <property type="entry name" value="DNA-INVERTASE FROM LAMBDOID PROPHAGE"/>
    <property type="match status" value="1"/>
</dbReference>
<dbReference type="CDD" id="cd00338">
    <property type="entry name" value="Ser_Recombinase"/>
    <property type="match status" value="1"/>
</dbReference>
<dbReference type="InterPro" id="IPR011109">
    <property type="entry name" value="DNA_bind_recombinase_dom"/>
</dbReference>
<dbReference type="Proteomes" id="UP000177943">
    <property type="component" value="Unassembled WGS sequence"/>
</dbReference>
<dbReference type="SUPFAM" id="SSF53041">
    <property type="entry name" value="Resolvase-like"/>
    <property type="match status" value="1"/>
</dbReference>
<feature type="domain" description="Recombinase" evidence="2">
    <location>
        <begin position="163"/>
        <end position="266"/>
    </location>
</feature>
<reference evidence="3 4" key="1">
    <citation type="journal article" date="2016" name="Nat. Commun.">
        <title>Thousands of microbial genomes shed light on interconnected biogeochemical processes in an aquifer system.</title>
        <authorList>
            <person name="Anantharaman K."/>
            <person name="Brown C.T."/>
            <person name="Hug L.A."/>
            <person name="Sharon I."/>
            <person name="Castelle C.J."/>
            <person name="Probst A.J."/>
            <person name="Thomas B.C."/>
            <person name="Singh A."/>
            <person name="Wilkins M.J."/>
            <person name="Karaoz U."/>
            <person name="Brodie E.L."/>
            <person name="Williams K.H."/>
            <person name="Hubbard S.S."/>
            <person name="Banfield J.F."/>
        </authorList>
    </citation>
    <scope>NUCLEOTIDE SEQUENCE [LARGE SCALE GENOMIC DNA]</scope>
</reference>
<dbReference type="GO" id="GO:0003677">
    <property type="term" value="F:DNA binding"/>
    <property type="evidence" value="ECO:0007669"/>
    <property type="project" value="InterPro"/>
</dbReference>
<dbReference type="InterPro" id="IPR025827">
    <property type="entry name" value="Zn_ribbon_recom_dom"/>
</dbReference>
<dbReference type="PROSITE" id="PS51736">
    <property type="entry name" value="RECOMBINASES_3"/>
    <property type="match status" value="1"/>
</dbReference>
<proteinExistence type="predicted"/>
<evidence type="ECO:0008006" key="5">
    <source>
        <dbReference type="Google" id="ProtNLM"/>
    </source>
</evidence>
<evidence type="ECO:0000313" key="4">
    <source>
        <dbReference type="Proteomes" id="UP000177943"/>
    </source>
</evidence>
<dbReference type="GO" id="GO:0000150">
    <property type="term" value="F:DNA strand exchange activity"/>
    <property type="evidence" value="ECO:0007669"/>
    <property type="project" value="InterPro"/>
</dbReference>
<dbReference type="Gene3D" id="3.90.1750.20">
    <property type="entry name" value="Putative Large Serine Recombinase, Chain B, Domain 2"/>
    <property type="match status" value="1"/>
</dbReference>
<dbReference type="Pfam" id="PF07508">
    <property type="entry name" value="Recombinase"/>
    <property type="match status" value="1"/>
</dbReference>
<dbReference type="EMBL" id="MHRP01000011">
    <property type="protein sequence ID" value="OHA27442.1"/>
    <property type="molecule type" value="Genomic_DNA"/>
</dbReference>
<sequence>MNNQVPTKYFLYIRKSTDEEDRQVLSLESQHSELKEFAERERLEIVETFIEKKTAKIPGREVFNTMLDKLESGLPHQFGILAWHTDRLSRNSVDGGRLIYLLDTGKLADLKFPTSVFDNSPSGKFFLSIALSNAKYYIDNLSENVRRGNRAKLRQGGWPGQKPFGYIYDHRLRNIVPEPREAKIVKKVFAEYATGKYNLRTIADYLAKLTKTKVKSNYGIESLLRNELYMGVMKWNGEAHEGKFQPLITKQLFTKVAEVLRERSKPRKTKSKHDFPFVGLFHCSCGSMITAQWTHGNGGTYRYYRCTRKHGACSEKYVQENDLKRKIIKKSQAIALPCDWAHELYAMLETEEKKGAQSATTSAEAISKKLFLLDEKLDKLVSGYLDNLIDEDTYRKKKCELVEQKISLKNEKELLLQKRMSGWIEPTREYIKTLCQAEKIASVESLGEISQFVQKIGTNRLISEKSPSWIWKPEFNFAQSTIRRFAVRQNGSAPISFSETDRSPLLCVG</sequence>
<evidence type="ECO:0000259" key="2">
    <source>
        <dbReference type="PROSITE" id="PS51737"/>
    </source>
</evidence>
<comment type="caution">
    <text evidence="3">The sequence shown here is derived from an EMBL/GenBank/DDBJ whole genome shotgun (WGS) entry which is preliminary data.</text>
</comment>
<dbReference type="Pfam" id="PF13408">
    <property type="entry name" value="Zn_ribbon_recom"/>
    <property type="match status" value="1"/>
</dbReference>
<protein>
    <recommendedName>
        <fullName evidence="5">Recombinase domain-containing protein</fullName>
    </recommendedName>
</protein>
<dbReference type="InterPro" id="IPR036162">
    <property type="entry name" value="Resolvase-like_N_sf"/>
</dbReference>
<evidence type="ECO:0000313" key="3">
    <source>
        <dbReference type="EMBL" id="OHA27442.1"/>
    </source>
</evidence>
<dbReference type="Pfam" id="PF00239">
    <property type="entry name" value="Resolvase"/>
    <property type="match status" value="1"/>
</dbReference>
<accession>A0A1G2MWI8</accession>
<evidence type="ECO:0000259" key="1">
    <source>
        <dbReference type="PROSITE" id="PS51736"/>
    </source>
</evidence>
<organism evidence="3 4">
    <name type="scientific">Candidatus Taylorbacteria bacterium RIFCSPHIGHO2_02_FULL_45_35</name>
    <dbReference type="NCBI Taxonomy" id="1802311"/>
    <lineage>
        <taxon>Bacteria</taxon>
        <taxon>Candidatus Tayloriibacteriota</taxon>
    </lineage>
</organism>